<dbReference type="Proteomes" id="UP001162992">
    <property type="component" value="Chromosome 8"/>
</dbReference>
<protein>
    <submittedName>
        <fullName evidence="1">Uncharacterized protein</fullName>
    </submittedName>
</protein>
<evidence type="ECO:0000313" key="1">
    <source>
        <dbReference type="EMBL" id="KAJ7547181.1"/>
    </source>
</evidence>
<organism evidence="1 2">
    <name type="scientific">Diphasiastrum complanatum</name>
    <name type="common">Issler's clubmoss</name>
    <name type="synonym">Lycopodium complanatum</name>
    <dbReference type="NCBI Taxonomy" id="34168"/>
    <lineage>
        <taxon>Eukaryota</taxon>
        <taxon>Viridiplantae</taxon>
        <taxon>Streptophyta</taxon>
        <taxon>Embryophyta</taxon>
        <taxon>Tracheophyta</taxon>
        <taxon>Lycopodiopsida</taxon>
        <taxon>Lycopodiales</taxon>
        <taxon>Lycopodiaceae</taxon>
        <taxon>Lycopodioideae</taxon>
        <taxon>Diphasiastrum</taxon>
    </lineage>
</organism>
<evidence type="ECO:0000313" key="2">
    <source>
        <dbReference type="Proteomes" id="UP001162992"/>
    </source>
</evidence>
<accession>A0ACC2CYV2</accession>
<dbReference type="EMBL" id="CM055099">
    <property type="protein sequence ID" value="KAJ7547181.1"/>
    <property type="molecule type" value="Genomic_DNA"/>
</dbReference>
<proteinExistence type="predicted"/>
<keyword evidence="2" id="KW-1185">Reference proteome</keyword>
<reference evidence="2" key="1">
    <citation type="journal article" date="2024" name="Proc. Natl. Acad. Sci. U.S.A.">
        <title>Extraordinary preservation of gene collinearity over three hundred million years revealed in homosporous lycophytes.</title>
        <authorList>
            <person name="Li C."/>
            <person name="Wickell D."/>
            <person name="Kuo L.Y."/>
            <person name="Chen X."/>
            <person name="Nie B."/>
            <person name="Liao X."/>
            <person name="Peng D."/>
            <person name="Ji J."/>
            <person name="Jenkins J."/>
            <person name="Williams M."/>
            <person name="Shu S."/>
            <person name="Plott C."/>
            <person name="Barry K."/>
            <person name="Rajasekar S."/>
            <person name="Grimwood J."/>
            <person name="Han X."/>
            <person name="Sun S."/>
            <person name="Hou Z."/>
            <person name="He W."/>
            <person name="Dai G."/>
            <person name="Sun C."/>
            <person name="Schmutz J."/>
            <person name="Leebens-Mack J.H."/>
            <person name="Li F.W."/>
            <person name="Wang L."/>
        </authorList>
    </citation>
    <scope>NUCLEOTIDE SEQUENCE [LARGE SCALE GENOMIC DNA]</scope>
    <source>
        <strain evidence="2">cv. PW_Plant_1</strain>
    </source>
</reference>
<comment type="caution">
    <text evidence="1">The sequence shown here is derived from an EMBL/GenBank/DDBJ whole genome shotgun (WGS) entry which is preliminary data.</text>
</comment>
<gene>
    <name evidence="1" type="ORF">O6H91_08G073100</name>
</gene>
<sequence>MVGTCLRLPSGRFGRQRSVEKKQTYGFVKEASSAPTSSIVDPVEEILSVEHPMEPPDDNKPIRCPLPEPCIVHDGRIWKERAATNSLLRENSVPTNHQYRKLSNGSFIHPSSSAPERTLITLLE</sequence>
<name>A0ACC2CYV2_DIPCM</name>